<protein>
    <submittedName>
        <fullName evidence="2">TetR/AcrR family transcriptional regulator</fullName>
    </submittedName>
</protein>
<dbReference type="Proteomes" id="UP001595976">
    <property type="component" value="Unassembled WGS sequence"/>
</dbReference>
<dbReference type="SUPFAM" id="SSF46689">
    <property type="entry name" value="Homeodomain-like"/>
    <property type="match status" value="1"/>
</dbReference>
<feature type="region of interest" description="Disordered" evidence="1">
    <location>
        <begin position="1"/>
        <end position="31"/>
    </location>
</feature>
<evidence type="ECO:0000313" key="3">
    <source>
        <dbReference type="Proteomes" id="UP001595976"/>
    </source>
</evidence>
<feature type="region of interest" description="Disordered" evidence="1">
    <location>
        <begin position="236"/>
        <end position="257"/>
    </location>
</feature>
<proteinExistence type="predicted"/>
<sequence length="257" mass="27890">MARKPVSGKAESAEAAAARMTAPEAGRPADPRRRAVDALMSLAATRPWDEIELPDIAAEAGLTLAQLRGLFPSKLAMLGGVTRIVDDAVLAGSADDLAGEPVKERLFDLVMRRLDAMAPYKAGLRRIVPVIRRDPLALAALNRGAVNSWRYTLASAGIPTEDSLGGLRVQGAVLLMARVSEVWLDDDEPELSKTMARLDRELKTAGRIMARVEDVHRLTAPFRGLARALCSGRPLKARRRERAPERGEDNEDYAPAI</sequence>
<gene>
    <name evidence="2" type="ORF">ACFPK2_04190</name>
</gene>
<keyword evidence="3" id="KW-1185">Reference proteome</keyword>
<evidence type="ECO:0000256" key="1">
    <source>
        <dbReference type="SAM" id="MobiDB-lite"/>
    </source>
</evidence>
<name>A0ABW0EYH3_9HYPH</name>
<comment type="caution">
    <text evidence="2">The sequence shown here is derived from an EMBL/GenBank/DDBJ whole genome shotgun (WGS) entry which is preliminary data.</text>
</comment>
<dbReference type="InterPro" id="IPR009057">
    <property type="entry name" value="Homeodomain-like_sf"/>
</dbReference>
<evidence type="ECO:0000313" key="2">
    <source>
        <dbReference type="EMBL" id="MFC5292187.1"/>
    </source>
</evidence>
<dbReference type="RefSeq" id="WP_158444946.1">
    <property type="nucleotide sequence ID" value="NZ_JAOAOS010000001.1"/>
</dbReference>
<dbReference type="EMBL" id="JBHSLI010000001">
    <property type="protein sequence ID" value="MFC5292187.1"/>
    <property type="molecule type" value="Genomic_DNA"/>
</dbReference>
<reference evidence="3" key="1">
    <citation type="journal article" date="2019" name="Int. J. Syst. Evol. Microbiol.">
        <title>The Global Catalogue of Microorganisms (GCM) 10K type strain sequencing project: providing services to taxonomists for standard genome sequencing and annotation.</title>
        <authorList>
            <consortium name="The Broad Institute Genomics Platform"/>
            <consortium name="The Broad Institute Genome Sequencing Center for Infectious Disease"/>
            <person name="Wu L."/>
            <person name="Ma J."/>
        </authorList>
    </citation>
    <scope>NUCLEOTIDE SEQUENCE [LARGE SCALE GENOMIC DNA]</scope>
    <source>
        <strain evidence="3">CGMCC 1.15643</strain>
    </source>
</reference>
<feature type="compositionally biased region" description="Low complexity" evidence="1">
    <location>
        <begin position="13"/>
        <end position="26"/>
    </location>
</feature>
<accession>A0ABW0EYH3</accession>
<dbReference type="Gene3D" id="1.10.357.10">
    <property type="entry name" value="Tetracycline Repressor, domain 2"/>
    <property type="match status" value="1"/>
</dbReference>
<feature type="compositionally biased region" description="Acidic residues" evidence="1">
    <location>
        <begin position="248"/>
        <end position="257"/>
    </location>
</feature>
<organism evidence="2 3">
    <name type="scientific">Bosea minatitlanensis</name>
    <dbReference type="NCBI Taxonomy" id="128782"/>
    <lineage>
        <taxon>Bacteria</taxon>
        <taxon>Pseudomonadati</taxon>
        <taxon>Pseudomonadota</taxon>
        <taxon>Alphaproteobacteria</taxon>
        <taxon>Hyphomicrobiales</taxon>
        <taxon>Boseaceae</taxon>
        <taxon>Bosea</taxon>
    </lineage>
</organism>